<gene>
    <name evidence="1" type="ORF">QK289_15845</name>
</gene>
<comment type="caution">
    <text evidence="1">The sequence shown here is derived from an EMBL/GenBank/DDBJ whole genome shotgun (WGS) entry which is preliminary data.</text>
</comment>
<protein>
    <submittedName>
        <fullName evidence="1">Uncharacterized protein</fullName>
    </submittedName>
</protein>
<proteinExistence type="predicted"/>
<evidence type="ECO:0000313" key="2">
    <source>
        <dbReference type="Proteomes" id="UP001243286"/>
    </source>
</evidence>
<accession>A0ABT6R6M8</accession>
<dbReference type="Proteomes" id="UP001243286">
    <property type="component" value="Unassembled WGS sequence"/>
</dbReference>
<evidence type="ECO:0000313" key="1">
    <source>
        <dbReference type="EMBL" id="MDI3236485.1"/>
    </source>
</evidence>
<name>A0ABT6R6M8_9BACL</name>
<organism evidence="1 2">
    <name type="scientific">Exiguobacterium antarcticum</name>
    <dbReference type="NCBI Taxonomy" id="132920"/>
    <lineage>
        <taxon>Bacteria</taxon>
        <taxon>Bacillati</taxon>
        <taxon>Bacillota</taxon>
        <taxon>Bacilli</taxon>
        <taxon>Bacillales</taxon>
        <taxon>Bacillales Family XII. Incertae Sedis</taxon>
        <taxon>Exiguobacterium</taxon>
    </lineage>
</organism>
<sequence>MMHATVTVGIKIKEDQKSIQRKQYFTLPQQKDLFFNALETYGINDQMEPVDLEIKKEDEFVEKWSNVIVDYRELEKLSKDVYCATSVTEIQEQLEIFVECI</sequence>
<dbReference type="EMBL" id="JASBQV010000044">
    <property type="protein sequence ID" value="MDI3236485.1"/>
    <property type="molecule type" value="Genomic_DNA"/>
</dbReference>
<dbReference type="RefSeq" id="WP_282357523.1">
    <property type="nucleotide sequence ID" value="NZ_JASBQV010000044.1"/>
</dbReference>
<reference evidence="1 2" key="1">
    <citation type="submission" date="2023-04" db="EMBL/GenBank/DDBJ databases">
        <title>Antarctic isolates genomes.</title>
        <authorList>
            <person name="Dimov S.G."/>
        </authorList>
    </citation>
    <scope>NUCLEOTIDE SEQUENCE [LARGE SCALE GENOMIC DNA]</scope>
    <source>
        <strain evidence="1 2">AL19</strain>
    </source>
</reference>
<keyword evidence="2" id="KW-1185">Reference proteome</keyword>